<keyword evidence="2" id="KW-1185">Reference proteome</keyword>
<evidence type="ECO:0000313" key="1">
    <source>
        <dbReference type="EMBL" id="KAG8230771.1"/>
    </source>
</evidence>
<dbReference type="Proteomes" id="UP000792457">
    <property type="component" value="Unassembled WGS sequence"/>
</dbReference>
<reference evidence="1" key="1">
    <citation type="submission" date="2013-04" db="EMBL/GenBank/DDBJ databases">
        <authorList>
            <person name="Qu J."/>
            <person name="Murali S.C."/>
            <person name="Bandaranaike D."/>
            <person name="Bellair M."/>
            <person name="Blankenburg K."/>
            <person name="Chao H."/>
            <person name="Dinh H."/>
            <person name="Doddapaneni H."/>
            <person name="Downs B."/>
            <person name="Dugan-Rocha S."/>
            <person name="Elkadiri S."/>
            <person name="Gnanaolivu R.D."/>
            <person name="Hernandez B."/>
            <person name="Javaid M."/>
            <person name="Jayaseelan J.C."/>
            <person name="Lee S."/>
            <person name="Li M."/>
            <person name="Ming W."/>
            <person name="Munidasa M."/>
            <person name="Muniz J."/>
            <person name="Nguyen L."/>
            <person name="Ongeri F."/>
            <person name="Osuji N."/>
            <person name="Pu L.-L."/>
            <person name="Puazo M."/>
            <person name="Qu C."/>
            <person name="Quiroz J."/>
            <person name="Raj R."/>
            <person name="Weissenberger G."/>
            <person name="Xin Y."/>
            <person name="Zou X."/>
            <person name="Han Y."/>
            <person name="Richards S."/>
            <person name="Worley K."/>
            <person name="Muzny D."/>
            <person name="Gibbs R."/>
        </authorList>
    </citation>
    <scope>NUCLEOTIDE SEQUENCE</scope>
    <source>
        <strain evidence="1">Sampled in the wild</strain>
    </source>
</reference>
<dbReference type="AlphaFoldDB" id="A0A8K0KAT6"/>
<sequence length="106" mass="12405">MRENLPHCSILRHEDQLLDLATNPNVELMKVVPINEDSVYVCWREREESLRSHPSNNVLIAAYTTCYAILVLYDYLRRLDRRVLYFDTDSVIFTERPGEFSPSVGD</sequence>
<dbReference type="PANTHER" id="PTHR33568">
    <property type="entry name" value="DNA POLYMERASE"/>
    <property type="match status" value="1"/>
</dbReference>
<dbReference type="OrthoDB" id="8196304at2759"/>
<organism evidence="1 2">
    <name type="scientific">Ladona fulva</name>
    <name type="common">Scarce chaser dragonfly</name>
    <name type="synonym">Libellula fulva</name>
    <dbReference type="NCBI Taxonomy" id="123851"/>
    <lineage>
        <taxon>Eukaryota</taxon>
        <taxon>Metazoa</taxon>
        <taxon>Ecdysozoa</taxon>
        <taxon>Arthropoda</taxon>
        <taxon>Hexapoda</taxon>
        <taxon>Insecta</taxon>
        <taxon>Pterygota</taxon>
        <taxon>Palaeoptera</taxon>
        <taxon>Odonata</taxon>
        <taxon>Epiprocta</taxon>
        <taxon>Anisoptera</taxon>
        <taxon>Libelluloidea</taxon>
        <taxon>Libellulidae</taxon>
        <taxon>Ladona</taxon>
    </lineage>
</organism>
<comment type="caution">
    <text evidence="1">The sequence shown here is derived from an EMBL/GenBank/DDBJ whole genome shotgun (WGS) entry which is preliminary data.</text>
</comment>
<name>A0A8K0KAT6_LADFU</name>
<dbReference type="SUPFAM" id="SSF56672">
    <property type="entry name" value="DNA/RNA polymerases"/>
    <property type="match status" value="1"/>
</dbReference>
<dbReference type="Gene3D" id="3.90.1600.10">
    <property type="entry name" value="Palm domain of DNA polymerase"/>
    <property type="match status" value="1"/>
</dbReference>
<dbReference type="InterPro" id="IPR023211">
    <property type="entry name" value="DNA_pol_palm_dom_sf"/>
</dbReference>
<gene>
    <name evidence="1" type="ORF">J437_LFUL017825</name>
</gene>
<protein>
    <recommendedName>
        <fullName evidence="3">DNA-directed DNA polymerase</fullName>
    </recommendedName>
</protein>
<proteinExistence type="predicted"/>
<accession>A0A8K0KAT6</accession>
<evidence type="ECO:0008006" key="3">
    <source>
        <dbReference type="Google" id="ProtNLM"/>
    </source>
</evidence>
<dbReference type="GO" id="GO:0071897">
    <property type="term" value="P:DNA biosynthetic process"/>
    <property type="evidence" value="ECO:0007669"/>
    <property type="project" value="UniProtKB-ARBA"/>
</dbReference>
<dbReference type="EMBL" id="KZ308510">
    <property type="protein sequence ID" value="KAG8230771.1"/>
    <property type="molecule type" value="Genomic_DNA"/>
</dbReference>
<dbReference type="PANTHER" id="PTHR33568:SF3">
    <property type="entry name" value="DNA-DIRECTED DNA POLYMERASE"/>
    <property type="match status" value="1"/>
</dbReference>
<evidence type="ECO:0000313" key="2">
    <source>
        <dbReference type="Proteomes" id="UP000792457"/>
    </source>
</evidence>
<reference evidence="1" key="2">
    <citation type="submission" date="2017-10" db="EMBL/GenBank/DDBJ databases">
        <title>Ladona fulva Genome sequencing and assembly.</title>
        <authorList>
            <person name="Murali S."/>
            <person name="Richards S."/>
            <person name="Bandaranaike D."/>
            <person name="Bellair M."/>
            <person name="Blankenburg K."/>
            <person name="Chao H."/>
            <person name="Dinh H."/>
            <person name="Doddapaneni H."/>
            <person name="Dugan-Rocha S."/>
            <person name="Elkadiri S."/>
            <person name="Gnanaolivu R."/>
            <person name="Hernandez B."/>
            <person name="Skinner E."/>
            <person name="Javaid M."/>
            <person name="Lee S."/>
            <person name="Li M."/>
            <person name="Ming W."/>
            <person name="Munidasa M."/>
            <person name="Muniz J."/>
            <person name="Nguyen L."/>
            <person name="Hughes D."/>
            <person name="Osuji N."/>
            <person name="Pu L.-L."/>
            <person name="Puazo M."/>
            <person name="Qu C."/>
            <person name="Quiroz J."/>
            <person name="Raj R."/>
            <person name="Weissenberger G."/>
            <person name="Xin Y."/>
            <person name="Zou X."/>
            <person name="Han Y."/>
            <person name="Worley K."/>
            <person name="Muzny D."/>
            <person name="Gibbs R."/>
        </authorList>
    </citation>
    <scope>NUCLEOTIDE SEQUENCE</scope>
    <source>
        <strain evidence="1">Sampled in the wild</strain>
    </source>
</reference>
<dbReference type="InterPro" id="IPR043502">
    <property type="entry name" value="DNA/RNA_pol_sf"/>
</dbReference>